<dbReference type="Pfam" id="PF00027">
    <property type="entry name" value="cNMP_binding"/>
    <property type="match status" value="1"/>
</dbReference>
<reference evidence="3" key="1">
    <citation type="submission" date="2017-06" db="EMBL/GenBank/DDBJ databases">
        <title>Capnocytophaga spp. assemblies.</title>
        <authorList>
            <person name="Gulvik C.A."/>
        </authorList>
    </citation>
    <scope>NUCLEOTIDE SEQUENCE [LARGE SCALE GENOMIC DNA]</scope>
    <source>
        <strain evidence="3">H4486</strain>
    </source>
</reference>
<organism evidence="2 3">
    <name type="scientific">Capnocytophaga sputigena</name>
    <dbReference type="NCBI Taxonomy" id="1019"/>
    <lineage>
        <taxon>Bacteria</taxon>
        <taxon>Pseudomonadati</taxon>
        <taxon>Bacteroidota</taxon>
        <taxon>Flavobacteriia</taxon>
        <taxon>Flavobacteriales</taxon>
        <taxon>Flavobacteriaceae</taxon>
        <taxon>Capnocytophaga</taxon>
    </lineage>
</organism>
<dbReference type="AlphaFoldDB" id="A0A250F4A4"/>
<dbReference type="InterPro" id="IPR000595">
    <property type="entry name" value="cNMP-bd_dom"/>
</dbReference>
<dbReference type="CDD" id="cd00038">
    <property type="entry name" value="CAP_ED"/>
    <property type="match status" value="1"/>
</dbReference>
<gene>
    <name evidence="2" type="ORF">CGC59_09915</name>
</gene>
<dbReference type="Proteomes" id="UP000217334">
    <property type="component" value="Chromosome"/>
</dbReference>
<evidence type="ECO:0000313" key="2">
    <source>
        <dbReference type="EMBL" id="ATA79973.1"/>
    </source>
</evidence>
<dbReference type="SUPFAM" id="SSF51206">
    <property type="entry name" value="cAMP-binding domain-like"/>
    <property type="match status" value="1"/>
</dbReference>
<dbReference type="Gene3D" id="2.60.120.10">
    <property type="entry name" value="Jelly Rolls"/>
    <property type="match status" value="1"/>
</dbReference>
<dbReference type="EMBL" id="CP022383">
    <property type="protein sequence ID" value="ATA79973.1"/>
    <property type="molecule type" value="Genomic_DNA"/>
</dbReference>
<evidence type="ECO:0000259" key="1">
    <source>
        <dbReference type="Pfam" id="PF00027"/>
    </source>
</evidence>
<protein>
    <submittedName>
        <fullName evidence="2">Crp/Fnr family transcriptional regulator</fullName>
    </submittedName>
</protein>
<evidence type="ECO:0000313" key="3">
    <source>
        <dbReference type="Proteomes" id="UP000217334"/>
    </source>
</evidence>
<sequence length="188" mass="22056">MNIHLLRSHIEKIVPLSDEEFALVASYFVERSLKKHQFLVRENALIPYEYWVVRGLLKVSQIDSSGKEHILQFAMEDWWVSDYQAFFLHKEATLSITCLEDCQLLAISYDDKEKLCDELPKINTFVRKKSNMGYIALQKRILSLLSNDARTRYEQFLELYPSLLQRLPKSLIASYLGVSRETLSRLYS</sequence>
<name>A0A250F4A4_CAPSP</name>
<dbReference type="InterPro" id="IPR014710">
    <property type="entry name" value="RmlC-like_jellyroll"/>
</dbReference>
<dbReference type="RefSeq" id="WP_095901814.1">
    <property type="nucleotide sequence ID" value="NZ_CAUQLI010000044.1"/>
</dbReference>
<dbReference type="InterPro" id="IPR018490">
    <property type="entry name" value="cNMP-bd_dom_sf"/>
</dbReference>
<proteinExistence type="predicted"/>
<accession>A0A250F4A4</accession>
<feature type="domain" description="Cyclic nucleotide-binding" evidence="1">
    <location>
        <begin position="30"/>
        <end position="117"/>
    </location>
</feature>